<dbReference type="EMBL" id="LSSK01000053">
    <property type="protein sequence ID" value="OMH85717.1"/>
    <property type="molecule type" value="Genomic_DNA"/>
</dbReference>
<dbReference type="Pfam" id="PF00078">
    <property type="entry name" value="RVT_1"/>
    <property type="match status" value="1"/>
</dbReference>
<dbReference type="OrthoDB" id="2205812at2759"/>
<dbReference type="PROSITE" id="PS50878">
    <property type="entry name" value="RT_POL"/>
    <property type="match status" value="1"/>
</dbReference>
<dbReference type="PANTHER" id="PTHR19446">
    <property type="entry name" value="REVERSE TRANSCRIPTASES"/>
    <property type="match status" value="1"/>
</dbReference>
<sequence length="93" mass="10807">MDPETYKGHSILLDQEKAYDRVGWEFMYRCLRTFGIGPWFLHFIQKIYIGATTRVVVNKELTNPIQIKNGLRQGDPLSPLQYNLVIEPLLLAI</sequence>
<evidence type="ECO:0000313" key="3">
    <source>
        <dbReference type="Proteomes" id="UP000188320"/>
    </source>
</evidence>
<name>A0A1R1PXS5_ZANCU</name>
<gene>
    <name evidence="2" type="ORF">AX774_g728</name>
</gene>
<organism evidence="2 3">
    <name type="scientific">Zancudomyces culisetae</name>
    <name type="common">Gut fungus</name>
    <name type="synonym">Smittium culisetae</name>
    <dbReference type="NCBI Taxonomy" id="1213189"/>
    <lineage>
        <taxon>Eukaryota</taxon>
        <taxon>Fungi</taxon>
        <taxon>Fungi incertae sedis</taxon>
        <taxon>Zoopagomycota</taxon>
        <taxon>Kickxellomycotina</taxon>
        <taxon>Harpellomycetes</taxon>
        <taxon>Harpellales</taxon>
        <taxon>Legeriomycetaceae</taxon>
        <taxon>Zancudomyces</taxon>
    </lineage>
</organism>
<keyword evidence="3" id="KW-1185">Reference proteome</keyword>
<proteinExistence type="predicted"/>
<dbReference type="InterPro" id="IPR000477">
    <property type="entry name" value="RT_dom"/>
</dbReference>
<dbReference type="Proteomes" id="UP000188320">
    <property type="component" value="Unassembled WGS sequence"/>
</dbReference>
<comment type="caution">
    <text evidence="2">The sequence shown here is derived from an EMBL/GenBank/DDBJ whole genome shotgun (WGS) entry which is preliminary data.</text>
</comment>
<feature type="domain" description="Reverse transcriptase" evidence="1">
    <location>
        <begin position="1"/>
        <end position="93"/>
    </location>
</feature>
<evidence type="ECO:0000313" key="2">
    <source>
        <dbReference type="EMBL" id="OMH85717.1"/>
    </source>
</evidence>
<protein>
    <submittedName>
        <fullName evidence="2">Transposon TX1 uncharacterized</fullName>
    </submittedName>
</protein>
<accession>A0A1R1PXS5</accession>
<reference evidence="3" key="1">
    <citation type="submission" date="2017-01" db="EMBL/GenBank/DDBJ databases">
        <authorList>
            <person name="Wang Y."/>
            <person name="White M."/>
            <person name="Kvist S."/>
            <person name="Moncalvo J.-M."/>
        </authorList>
    </citation>
    <scope>NUCLEOTIDE SEQUENCE [LARGE SCALE GENOMIC DNA]</scope>
    <source>
        <strain evidence="3">COL-18-3</strain>
    </source>
</reference>
<dbReference type="AlphaFoldDB" id="A0A1R1PXS5"/>
<evidence type="ECO:0000259" key="1">
    <source>
        <dbReference type="PROSITE" id="PS50878"/>
    </source>
</evidence>